<feature type="domain" description="MacB-like periplasmic core" evidence="8">
    <location>
        <begin position="21"/>
        <end position="263"/>
    </location>
</feature>
<proteinExistence type="predicted"/>
<evidence type="ECO:0000256" key="6">
    <source>
        <dbReference type="SAM" id="Phobius"/>
    </source>
</evidence>
<dbReference type="InterPro" id="IPR050250">
    <property type="entry name" value="Macrolide_Exporter_MacB"/>
</dbReference>
<name>A0ABZ2LA06_9BACT</name>
<keyword evidence="5 6" id="KW-0472">Membrane</keyword>
<keyword evidence="10" id="KW-1185">Reference proteome</keyword>
<reference evidence="9" key="1">
    <citation type="submission" date="2021-12" db="EMBL/GenBank/DDBJ databases">
        <title>Discovery of the Pendulisporaceae a myxobacterial family with distinct sporulation behavior and unique specialized metabolism.</title>
        <authorList>
            <person name="Garcia R."/>
            <person name="Popoff A."/>
            <person name="Bader C.D."/>
            <person name="Loehr J."/>
            <person name="Walesch S."/>
            <person name="Walt C."/>
            <person name="Boldt J."/>
            <person name="Bunk B."/>
            <person name="Haeckl F.J.F.P.J."/>
            <person name="Gunesch A.P."/>
            <person name="Birkelbach J."/>
            <person name="Nuebel U."/>
            <person name="Pietschmann T."/>
            <person name="Bach T."/>
            <person name="Mueller R."/>
        </authorList>
    </citation>
    <scope>NUCLEOTIDE SEQUENCE</scope>
    <source>
        <strain evidence="9">MSr11367</strain>
    </source>
</reference>
<evidence type="ECO:0000256" key="2">
    <source>
        <dbReference type="ARBA" id="ARBA00022475"/>
    </source>
</evidence>
<evidence type="ECO:0000259" key="7">
    <source>
        <dbReference type="Pfam" id="PF02687"/>
    </source>
</evidence>
<dbReference type="PANTHER" id="PTHR30572">
    <property type="entry name" value="MEMBRANE COMPONENT OF TRANSPORTER-RELATED"/>
    <property type="match status" value="1"/>
</dbReference>
<evidence type="ECO:0000256" key="4">
    <source>
        <dbReference type="ARBA" id="ARBA00022989"/>
    </source>
</evidence>
<feature type="transmembrane region" description="Helical" evidence="6">
    <location>
        <begin position="355"/>
        <end position="384"/>
    </location>
</feature>
<keyword evidence="4 6" id="KW-1133">Transmembrane helix</keyword>
<dbReference type="Pfam" id="PF12704">
    <property type="entry name" value="MacB_PCD"/>
    <property type="match status" value="1"/>
</dbReference>
<feature type="domain" description="ABC3 transporter permease C-terminal" evidence="7">
    <location>
        <begin position="313"/>
        <end position="432"/>
    </location>
</feature>
<dbReference type="Proteomes" id="UP001374803">
    <property type="component" value="Chromosome"/>
</dbReference>
<dbReference type="Pfam" id="PF02687">
    <property type="entry name" value="FtsX"/>
    <property type="match status" value="1"/>
</dbReference>
<dbReference type="InterPro" id="IPR025857">
    <property type="entry name" value="MacB_PCD"/>
</dbReference>
<feature type="transmembrane region" description="Helical" evidence="6">
    <location>
        <begin position="20"/>
        <end position="40"/>
    </location>
</feature>
<keyword evidence="3 6" id="KW-0812">Transmembrane</keyword>
<protein>
    <submittedName>
        <fullName evidence="9">ABC transporter permease</fullName>
    </submittedName>
</protein>
<feature type="transmembrane region" description="Helical" evidence="6">
    <location>
        <begin position="310"/>
        <end position="335"/>
    </location>
</feature>
<dbReference type="InterPro" id="IPR003838">
    <property type="entry name" value="ABC3_permease_C"/>
</dbReference>
<gene>
    <name evidence="9" type="ORF">LVJ94_11030</name>
</gene>
<dbReference type="EMBL" id="CP089983">
    <property type="protein sequence ID" value="WXB07764.1"/>
    <property type="molecule type" value="Genomic_DNA"/>
</dbReference>
<evidence type="ECO:0000313" key="10">
    <source>
        <dbReference type="Proteomes" id="UP001374803"/>
    </source>
</evidence>
<evidence type="ECO:0000259" key="8">
    <source>
        <dbReference type="Pfam" id="PF12704"/>
    </source>
</evidence>
<organism evidence="9 10">
    <name type="scientific">Pendulispora rubella</name>
    <dbReference type="NCBI Taxonomy" id="2741070"/>
    <lineage>
        <taxon>Bacteria</taxon>
        <taxon>Pseudomonadati</taxon>
        <taxon>Myxococcota</taxon>
        <taxon>Myxococcia</taxon>
        <taxon>Myxococcales</taxon>
        <taxon>Sorangiineae</taxon>
        <taxon>Pendulisporaceae</taxon>
        <taxon>Pendulispora</taxon>
    </lineage>
</organism>
<sequence>MFGYHLKMVAHSLRRSPGYALLVMAGVALGVAVATMFSTVRHTYAKDPVPSKSSVLYYVRLNAWDPVLPHENGIPPMVTYMDATAITKSSIPVRQSPMFSSELIVSRDDDRSHPKRESARPCFGDFFAMFNVPFKYGAAWDRKADEGLEPVAVLNEGLNERLFGGADSVGKRLLIDGRTFRIVGVLDRWSPTIRAYDLTVVDKATAPPESIYIPFHFLRPMQLRSAGSFQGWKVEPAPGYEGVLASEDTWLQVWVELPNVEAVDSYKRFLDEYAMGQRKVGRFLARMDNRVTPLLDWMMERQGIPPETDAMTLVAVLFFVVCSMNLMGVLMAKFLARAPQIGVQRALGASKRDIFLQLVLECEIIAVAGGIAGVLLAALALIGVNHYAEDIFYRDDLFHIDWSMLWFAIVSSLVAGLIAGVYPAYRICRVPPSVYLRLQ</sequence>
<evidence type="ECO:0000256" key="3">
    <source>
        <dbReference type="ARBA" id="ARBA00022692"/>
    </source>
</evidence>
<feature type="transmembrane region" description="Helical" evidence="6">
    <location>
        <begin position="404"/>
        <end position="425"/>
    </location>
</feature>
<comment type="subcellular location">
    <subcellularLocation>
        <location evidence="1">Cell membrane</location>
        <topology evidence="1">Multi-pass membrane protein</topology>
    </subcellularLocation>
</comment>
<dbReference type="RefSeq" id="WP_394837430.1">
    <property type="nucleotide sequence ID" value="NZ_CP089929.1"/>
</dbReference>
<evidence type="ECO:0000256" key="1">
    <source>
        <dbReference type="ARBA" id="ARBA00004651"/>
    </source>
</evidence>
<evidence type="ECO:0000313" key="9">
    <source>
        <dbReference type="EMBL" id="WXB07764.1"/>
    </source>
</evidence>
<accession>A0ABZ2LA06</accession>
<keyword evidence="2" id="KW-1003">Cell membrane</keyword>
<evidence type="ECO:0000256" key="5">
    <source>
        <dbReference type="ARBA" id="ARBA00023136"/>
    </source>
</evidence>
<dbReference type="PANTHER" id="PTHR30572:SF18">
    <property type="entry name" value="ABC-TYPE MACROLIDE FAMILY EXPORT SYSTEM PERMEASE COMPONENT 2"/>
    <property type="match status" value="1"/>
</dbReference>